<dbReference type="Proteomes" id="UP001065705">
    <property type="component" value="Chromosome"/>
</dbReference>
<organism evidence="5 6">
    <name type="scientific">Staphylococcus agnetis</name>
    <dbReference type="NCBI Taxonomy" id="985762"/>
    <lineage>
        <taxon>Bacteria</taxon>
        <taxon>Bacillati</taxon>
        <taxon>Bacillota</taxon>
        <taxon>Bacilli</taxon>
        <taxon>Bacillales</taxon>
        <taxon>Staphylococcaceae</taxon>
        <taxon>Staphylococcus</taxon>
    </lineage>
</organism>
<accession>A0ABD7TTP5</accession>
<dbReference type="SUPFAM" id="SSF50203">
    <property type="entry name" value="Bacterial enterotoxins"/>
    <property type="match status" value="1"/>
</dbReference>
<proteinExistence type="inferred from homology"/>
<evidence type="ECO:0008006" key="7">
    <source>
        <dbReference type="Google" id="ProtNLM"/>
    </source>
</evidence>
<evidence type="ECO:0000256" key="2">
    <source>
        <dbReference type="SAM" id="SignalP"/>
    </source>
</evidence>
<dbReference type="InterPro" id="IPR006126">
    <property type="entry name" value="Staph/Strept_toxin_CS"/>
</dbReference>
<dbReference type="InterPro" id="IPR015282">
    <property type="entry name" value="SSL_OB"/>
</dbReference>
<dbReference type="PRINTS" id="PR01898">
    <property type="entry name" value="SAGSUPRFAMLY"/>
</dbReference>
<dbReference type="InterPro" id="IPR006123">
    <property type="entry name" value="Toxin_b-grasp_Staph/Strep"/>
</dbReference>
<dbReference type="PRINTS" id="PR01800">
    <property type="entry name" value="STAPHEXOTOXN"/>
</dbReference>
<dbReference type="Gene3D" id="3.10.20.120">
    <property type="match status" value="1"/>
</dbReference>
<dbReference type="InterPro" id="IPR013307">
    <property type="entry name" value="Superantigen_bac"/>
</dbReference>
<dbReference type="Gene3D" id="2.40.50.110">
    <property type="match status" value="1"/>
</dbReference>
<feature type="signal peptide" evidence="2">
    <location>
        <begin position="1"/>
        <end position="25"/>
    </location>
</feature>
<sequence length="243" mass="28169">MKLSTIAKMSLALGILTTGIMTTNAQSVSANNINESYRDVVNPENKYLHDYYLRPYYEYKKVSVFKKGNKAFLRSKGRLTNILLSGEDKNYYANGVKTHNLDVFTVQEEGNHRVHYSVGGLSRTNFTNIKNWKISIPARLYKSNETAQQEVDFNLNLEKQQVTLKEIDFKLRRQLIKNAELYVNGFKYGEIIINMKNGERHIIDLSQRLSYKKMGILLSPQYISDIEAYIKKTNWAHRADLNQ</sequence>
<evidence type="ECO:0000259" key="4">
    <source>
        <dbReference type="Pfam" id="PF09199"/>
    </source>
</evidence>
<dbReference type="InterPro" id="IPR008992">
    <property type="entry name" value="Enterotoxin"/>
</dbReference>
<feature type="chain" id="PRO_5044786046" description="Superantigen-like protein" evidence="2">
    <location>
        <begin position="26"/>
        <end position="243"/>
    </location>
</feature>
<dbReference type="RefSeq" id="WP_262626458.1">
    <property type="nucleotide sequence ID" value="NZ_CP094809.1"/>
</dbReference>
<feature type="domain" description="Staphylococcal/Streptococcal toxin beta-grasp" evidence="3">
    <location>
        <begin position="141"/>
        <end position="230"/>
    </location>
</feature>
<dbReference type="EMBL" id="CP094809">
    <property type="protein sequence ID" value="UXU57319.1"/>
    <property type="molecule type" value="Genomic_DNA"/>
</dbReference>
<comment type="similarity">
    <text evidence="1">Belongs to the staphylococcal/streptococcal toxin family.</text>
</comment>
<evidence type="ECO:0000256" key="1">
    <source>
        <dbReference type="ARBA" id="ARBA00008401"/>
    </source>
</evidence>
<dbReference type="SUPFAM" id="SSF54334">
    <property type="entry name" value="Superantigen toxins, C-terminal domain"/>
    <property type="match status" value="1"/>
</dbReference>
<protein>
    <recommendedName>
        <fullName evidence="7">Superantigen-like protein</fullName>
    </recommendedName>
</protein>
<dbReference type="PROSITE" id="PS00278">
    <property type="entry name" value="STAPH_STREP_TOXIN_2"/>
    <property type="match status" value="1"/>
</dbReference>
<feature type="domain" description="Staphylococcal superantigen-like OB-fold" evidence="4">
    <location>
        <begin position="47"/>
        <end position="125"/>
    </location>
</feature>
<dbReference type="InterPro" id="IPR016091">
    <property type="entry name" value="SuperAg_toxin_C"/>
</dbReference>
<dbReference type="InterPro" id="IPR008375">
    <property type="entry name" value="Staph_exotoxin"/>
</dbReference>
<evidence type="ECO:0000313" key="6">
    <source>
        <dbReference type="Proteomes" id="UP001065705"/>
    </source>
</evidence>
<name>A0ABD7TTP5_9STAP</name>
<dbReference type="PRINTS" id="PR01501">
    <property type="entry name" value="TOXICSSTOXIN"/>
</dbReference>
<dbReference type="Pfam" id="PF02876">
    <property type="entry name" value="Stap_Strp_tox_C"/>
    <property type="match status" value="1"/>
</dbReference>
<evidence type="ECO:0000313" key="5">
    <source>
        <dbReference type="EMBL" id="UXU57319.1"/>
    </source>
</evidence>
<evidence type="ECO:0000259" key="3">
    <source>
        <dbReference type="Pfam" id="PF02876"/>
    </source>
</evidence>
<keyword evidence="2" id="KW-0732">Signal</keyword>
<dbReference type="Pfam" id="PF09199">
    <property type="entry name" value="SSL_OB"/>
    <property type="match status" value="1"/>
</dbReference>
<reference evidence="5" key="1">
    <citation type="submission" date="2022-03" db="EMBL/GenBank/DDBJ databases">
        <title>Comparative Genomics of East African Camel-Associated Staphylococcaceae spp.: Diversity and Inheritance of Traits Involved in Host-Pathogen Interactions.</title>
        <authorList>
            <person name="Akarsu H."/>
            <person name="Liljander A."/>
            <person name="Younan M."/>
            <person name="Brodard I."/>
            <person name="Glucks I."/>
            <person name="Labroussaa F."/>
            <person name="Overesch G."/>
            <person name="Kuhnert P."/>
            <person name="Perreten V."/>
            <person name="Drexler J.F."/>
            <person name="Corman V.M."/>
            <person name="Falquet L."/>
            <person name="Jores J."/>
        </authorList>
    </citation>
    <scope>NUCLEOTIDE SEQUENCE</scope>
    <source>
        <strain evidence="5">IVB6197</strain>
    </source>
</reference>
<gene>
    <name evidence="5" type="ORF">MUA95_00380</name>
</gene>
<dbReference type="AlphaFoldDB" id="A0ABD7TTP5"/>